<keyword evidence="8" id="KW-1185">Reference proteome</keyword>
<dbReference type="InterPro" id="IPR040919">
    <property type="entry name" value="Asparaginase_C"/>
</dbReference>
<evidence type="ECO:0000256" key="4">
    <source>
        <dbReference type="PROSITE-ProRule" id="PRU10099"/>
    </source>
</evidence>
<dbReference type="Pfam" id="PF17763">
    <property type="entry name" value="Asparaginase_C"/>
    <property type="match status" value="1"/>
</dbReference>
<dbReference type="Proteomes" id="UP001470288">
    <property type="component" value="Unassembled WGS sequence"/>
</dbReference>
<name>A0ABV1HYC4_9FIRM</name>
<dbReference type="PANTHER" id="PTHR11707:SF28">
    <property type="entry name" value="60 KDA LYSOPHOSPHOLIPASE"/>
    <property type="match status" value="1"/>
</dbReference>
<dbReference type="Pfam" id="PF00710">
    <property type="entry name" value="Asparaginase"/>
    <property type="match status" value="1"/>
</dbReference>
<sequence length="342" mass="36827">MKRILMITTGGTIASQEGEDGLEPKTTGQQMLDLIPELQSLCEIDCVDLLNLDSTNMQPEEWAVMAKAAFEGMKNHDGIVITHGTDTCAYSAAALDTMLIHPKVPVVLTGSQLPAGEEDSDAAHNIYDAFLTACGAPAGVYLTFDGRVIHGLWATKIRTMGFDAFVSVNCPYAGKIADGKLMMQETAKEKTVAAATVESAVDVRLDSKVAVFKLIPGFDPVLLETVVDLGYHGVVLEAYGCGGITNYRRNLLPAIEKMIHKGMVVAATTQSIFDGCDLSQYEVGVRALKLGVIPAGDLTTEALVVRTMIALGRWTDKKDIEAFLRGDMSPVDRSVPLKNFIE</sequence>
<dbReference type="EMBL" id="JBBMFC010000003">
    <property type="protein sequence ID" value="MEQ2577721.1"/>
    <property type="molecule type" value="Genomic_DNA"/>
</dbReference>
<dbReference type="SUPFAM" id="SSF53774">
    <property type="entry name" value="Glutaminase/Asparaginase"/>
    <property type="match status" value="1"/>
</dbReference>
<accession>A0ABV1HYC4</accession>
<comment type="caution">
    <text evidence="7">The sequence shown here is derived from an EMBL/GenBank/DDBJ whole genome shotgun (WGS) entry which is preliminary data.</text>
</comment>
<evidence type="ECO:0000256" key="3">
    <source>
        <dbReference type="ARBA" id="ARBA00022801"/>
    </source>
</evidence>
<feature type="domain" description="Asparaginase/glutaminase C-terminal" evidence="6">
    <location>
        <begin position="208"/>
        <end position="322"/>
    </location>
</feature>
<dbReference type="PIRSF" id="PIRSF001220">
    <property type="entry name" value="L-ASNase_gatD"/>
    <property type="match status" value="1"/>
</dbReference>
<reference evidence="7 8" key="1">
    <citation type="submission" date="2024-03" db="EMBL/GenBank/DDBJ databases">
        <title>Human intestinal bacterial collection.</title>
        <authorList>
            <person name="Pauvert C."/>
            <person name="Hitch T.C.A."/>
            <person name="Clavel T."/>
        </authorList>
    </citation>
    <scope>NUCLEOTIDE SEQUENCE [LARGE SCALE GENOMIC DNA]</scope>
    <source>
        <strain evidence="7 8">CLA-AA-H78B</strain>
    </source>
</reference>
<evidence type="ECO:0000313" key="8">
    <source>
        <dbReference type="Proteomes" id="UP001470288"/>
    </source>
</evidence>
<dbReference type="InterPro" id="IPR027474">
    <property type="entry name" value="L-asparaginase_N"/>
</dbReference>
<organism evidence="7 8">
    <name type="scientific">Hominiventricola aquisgranensis</name>
    <dbReference type="NCBI Taxonomy" id="3133164"/>
    <lineage>
        <taxon>Bacteria</taxon>
        <taxon>Bacillati</taxon>
        <taxon>Bacillota</taxon>
        <taxon>Clostridia</taxon>
        <taxon>Lachnospirales</taxon>
        <taxon>Lachnospiraceae</taxon>
        <taxon>Hominiventricola</taxon>
    </lineage>
</organism>
<dbReference type="CDD" id="cd08963">
    <property type="entry name" value="L-asparaginase_I"/>
    <property type="match status" value="1"/>
</dbReference>
<protein>
    <recommendedName>
        <fullName evidence="2">asparaginase</fullName>
        <ecNumber evidence="2">3.5.1.1</ecNumber>
    </recommendedName>
</protein>
<dbReference type="SMART" id="SM00870">
    <property type="entry name" value="Asparaginase"/>
    <property type="match status" value="1"/>
</dbReference>
<feature type="domain" description="L-asparaginase N-terminal" evidence="5">
    <location>
        <begin position="3"/>
        <end position="186"/>
    </location>
</feature>
<dbReference type="Gene3D" id="3.40.50.40">
    <property type="match status" value="1"/>
</dbReference>
<gene>
    <name evidence="7" type="ORF">WMO62_02540</name>
</gene>
<evidence type="ECO:0000256" key="1">
    <source>
        <dbReference type="ARBA" id="ARBA00010518"/>
    </source>
</evidence>
<evidence type="ECO:0000256" key="2">
    <source>
        <dbReference type="ARBA" id="ARBA00012920"/>
    </source>
</evidence>
<dbReference type="PROSITE" id="PS51732">
    <property type="entry name" value="ASN_GLN_ASE_3"/>
    <property type="match status" value="1"/>
</dbReference>
<feature type="active site" evidence="4">
    <location>
        <position position="12"/>
    </location>
</feature>
<dbReference type="RefSeq" id="WP_349143706.1">
    <property type="nucleotide sequence ID" value="NZ_JBBMFC010000003.1"/>
</dbReference>
<dbReference type="InterPro" id="IPR020827">
    <property type="entry name" value="Asparaginase/glutaminase_AS1"/>
</dbReference>
<dbReference type="InterPro" id="IPR041725">
    <property type="entry name" value="L-asparaginase_I"/>
</dbReference>
<dbReference type="InterPro" id="IPR027473">
    <property type="entry name" value="L-asparaginase_C"/>
</dbReference>
<comment type="similarity">
    <text evidence="1">Belongs to the asparaginase 1 family.</text>
</comment>
<dbReference type="Gene3D" id="3.40.50.1170">
    <property type="entry name" value="L-asparaginase, N-terminal domain"/>
    <property type="match status" value="1"/>
</dbReference>
<dbReference type="SFLD" id="SFLDS00057">
    <property type="entry name" value="Glutaminase/Asparaginase"/>
    <property type="match status" value="1"/>
</dbReference>
<dbReference type="PRINTS" id="PR00139">
    <property type="entry name" value="ASNGLNASE"/>
</dbReference>
<dbReference type="InterPro" id="IPR037152">
    <property type="entry name" value="L-asparaginase_N_sf"/>
</dbReference>
<evidence type="ECO:0000313" key="7">
    <source>
        <dbReference type="EMBL" id="MEQ2577721.1"/>
    </source>
</evidence>
<dbReference type="EC" id="3.5.1.1" evidence="2"/>
<dbReference type="PIRSF" id="PIRSF500176">
    <property type="entry name" value="L_ASNase"/>
    <property type="match status" value="1"/>
</dbReference>
<dbReference type="InterPro" id="IPR036152">
    <property type="entry name" value="Asp/glu_Ase-like_sf"/>
</dbReference>
<dbReference type="PANTHER" id="PTHR11707">
    <property type="entry name" value="L-ASPARAGINASE"/>
    <property type="match status" value="1"/>
</dbReference>
<dbReference type="PROSITE" id="PS00144">
    <property type="entry name" value="ASN_GLN_ASE_1"/>
    <property type="match status" value="1"/>
</dbReference>
<proteinExistence type="inferred from homology"/>
<dbReference type="NCBIfam" id="TIGR00519">
    <property type="entry name" value="asnASE_I"/>
    <property type="match status" value="1"/>
</dbReference>
<evidence type="ECO:0000259" key="5">
    <source>
        <dbReference type="Pfam" id="PF00710"/>
    </source>
</evidence>
<evidence type="ECO:0000259" key="6">
    <source>
        <dbReference type="Pfam" id="PF17763"/>
    </source>
</evidence>
<dbReference type="InterPro" id="IPR006034">
    <property type="entry name" value="Asparaginase/glutaminase-like"/>
</dbReference>
<keyword evidence="3" id="KW-0378">Hydrolase</keyword>
<dbReference type="InterPro" id="IPR006033">
    <property type="entry name" value="AsnA_fam"/>
</dbReference>